<accession>A0A8H6VXG2</accession>
<gene>
    <name evidence="1" type="ORF">HMN09_01170100</name>
</gene>
<dbReference type="OrthoDB" id="3071655at2759"/>
<evidence type="ECO:0000313" key="2">
    <source>
        <dbReference type="Proteomes" id="UP000613580"/>
    </source>
</evidence>
<proteinExistence type="predicted"/>
<dbReference type="EMBL" id="JACAZE010000020">
    <property type="protein sequence ID" value="KAF7293748.1"/>
    <property type="molecule type" value="Genomic_DNA"/>
</dbReference>
<sequence>MVVSLSWNKKLPGMAPILSPTVGRWTQCEASQVLLRRTLEGSSARLSSLHTLKIRDECDGTYQDKGRLVVASTDTPWLRRVEILYLRGVWQTVLPWNQITEMSFGGLREFAGPMNSDGCMDILEQTPNLEKLYLLMSDDRPLSQSRHSLRLEKLRDLTLQWRSHCNGAAIRFLEVFDLPRLVAFSTCVHDAPEEAEEWEEEGDAIREMIVRSKCGPNIRSLTLDIGAGPHIDVVRPVLASTPMLNELKFTGVTAGYRLESLFELLASKRLPSVHFDELYVEMVHPSDRIPFEYIAAVLEGTVVDVYGRGPTARESRPPRILRVETPPDVGVYSEQGDSAGFKTLERLVAQAQGPQVFITSAHGTPIIGSRRVQVKDIRLGKL</sequence>
<dbReference type="AlphaFoldDB" id="A0A8H6VXG2"/>
<keyword evidence="2" id="KW-1185">Reference proteome</keyword>
<dbReference type="Proteomes" id="UP000613580">
    <property type="component" value="Unassembled WGS sequence"/>
</dbReference>
<comment type="caution">
    <text evidence="1">The sequence shown here is derived from an EMBL/GenBank/DDBJ whole genome shotgun (WGS) entry which is preliminary data.</text>
</comment>
<reference evidence="1" key="1">
    <citation type="submission" date="2020-05" db="EMBL/GenBank/DDBJ databases">
        <title>Mycena genomes resolve the evolution of fungal bioluminescence.</title>
        <authorList>
            <person name="Tsai I.J."/>
        </authorList>
    </citation>
    <scope>NUCLEOTIDE SEQUENCE</scope>
    <source>
        <strain evidence="1">110903Hualien_Pintung</strain>
    </source>
</reference>
<name>A0A8H6VXG2_MYCCL</name>
<evidence type="ECO:0000313" key="1">
    <source>
        <dbReference type="EMBL" id="KAF7293748.1"/>
    </source>
</evidence>
<organism evidence="1 2">
    <name type="scientific">Mycena chlorophos</name>
    <name type="common">Agaric fungus</name>
    <name type="synonym">Agaricus chlorophos</name>
    <dbReference type="NCBI Taxonomy" id="658473"/>
    <lineage>
        <taxon>Eukaryota</taxon>
        <taxon>Fungi</taxon>
        <taxon>Dikarya</taxon>
        <taxon>Basidiomycota</taxon>
        <taxon>Agaricomycotina</taxon>
        <taxon>Agaricomycetes</taxon>
        <taxon>Agaricomycetidae</taxon>
        <taxon>Agaricales</taxon>
        <taxon>Marasmiineae</taxon>
        <taxon>Mycenaceae</taxon>
        <taxon>Mycena</taxon>
    </lineage>
</organism>
<protein>
    <submittedName>
        <fullName evidence="1">F-box domain-containing protein</fullName>
    </submittedName>
</protein>